<comment type="caution">
    <text evidence="2">The sequence shown here is derived from an EMBL/GenBank/DDBJ whole genome shotgun (WGS) entry which is preliminary data.</text>
</comment>
<dbReference type="AlphaFoldDB" id="A0A5N5FWK2"/>
<reference evidence="2 3" key="1">
    <citation type="submission" date="2019-09" db="EMBL/GenBank/DDBJ databases">
        <authorList>
            <person name="Ou C."/>
        </authorList>
    </citation>
    <scope>NUCLEOTIDE SEQUENCE [LARGE SCALE GENOMIC DNA]</scope>
    <source>
        <strain evidence="2">S2</strain>
        <tissue evidence="2">Leaf</tissue>
    </source>
</reference>
<name>A0A5N5FWK2_9ROSA</name>
<sequence>MRLNQSARQNIGFNGREKKSAKGATEVMEIGDKMRNLMLFITVDKSLQANHTGQ</sequence>
<gene>
    <name evidence="2" type="ORF">D8674_007223</name>
</gene>
<feature type="compositionally biased region" description="Polar residues" evidence="1">
    <location>
        <begin position="1"/>
        <end position="12"/>
    </location>
</feature>
<accession>A0A5N5FWK2</accession>
<keyword evidence="3" id="KW-1185">Reference proteome</keyword>
<evidence type="ECO:0000313" key="3">
    <source>
        <dbReference type="Proteomes" id="UP000327157"/>
    </source>
</evidence>
<protein>
    <submittedName>
        <fullName evidence="2">Uncharacterized protein</fullName>
    </submittedName>
</protein>
<organism evidence="2 3">
    <name type="scientific">Pyrus ussuriensis x Pyrus communis</name>
    <dbReference type="NCBI Taxonomy" id="2448454"/>
    <lineage>
        <taxon>Eukaryota</taxon>
        <taxon>Viridiplantae</taxon>
        <taxon>Streptophyta</taxon>
        <taxon>Embryophyta</taxon>
        <taxon>Tracheophyta</taxon>
        <taxon>Spermatophyta</taxon>
        <taxon>Magnoliopsida</taxon>
        <taxon>eudicotyledons</taxon>
        <taxon>Gunneridae</taxon>
        <taxon>Pentapetalae</taxon>
        <taxon>rosids</taxon>
        <taxon>fabids</taxon>
        <taxon>Rosales</taxon>
        <taxon>Rosaceae</taxon>
        <taxon>Amygdaloideae</taxon>
        <taxon>Maleae</taxon>
        <taxon>Pyrus</taxon>
    </lineage>
</organism>
<dbReference type="Proteomes" id="UP000327157">
    <property type="component" value="Chromosome 11"/>
</dbReference>
<reference evidence="2 3" key="3">
    <citation type="submission" date="2019-11" db="EMBL/GenBank/DDBJ databases">
        <title>A de novo genome assembly of a pear dwarfing rootstock.</title>
        <authorList>
            <person name="Wang F."/>
            <person name="Wang J."/>
            <person name="Li S."/>
            <person name="Zhang Y."/>
            <person name="Fang M."/>
            <person name="Ma L."/>
            <person name="Zhao Y."/>
            <person name="Jiang S."/>
        </authorList>
    </citation>
    <scope>NUCLEOTIDE SEQUENCE [LARGE SCALE GENOMIC DNA]</scope>
    <source>
        <strain evidence="2">S2</strain>
        <tissue evidence="2">Leaf</tissue>
    </source>
</reference>
<feature type="region of interest" description="Disordered" evidence="1">
    <location>
        <begin position="1"/>
        <end position="25"/>
    </location>
</feature>
<evidence type="ECO:0000313" key="2">
    <source>
        <dbReference type="EMBL" id="KAB2607506.1"/>
    </source>
</evidence>
<dbReference type="EMBL" id="SMOL01000559">
    <property type="protein sequence ID" value="KAB2607506.1"/>
    <property type="molecule type" value="Genomic_DNA"/>
</dbReference>
<proteinExistence type="predicted"/>
<evidence type="ECO:0000256" key="1">
    <source>
        <dbReference type="SAM" id="MobiDB-lite"/>
    </source>
</evidence>
<reference evidence="3" key="2">
    <citation type="submission" date="2019-10" db="EMBL/GenBank/DDBJ databases">
        <title>A de novo genome assembly of a pear dwarfing rootstock.</title>
        <authorList>
            <person name="Wang F."/>
            <person name="Wang J."/>
            <person name="Li S."/>
            <person name="Zhang Y."/>
            <person name="Fang M."/>
            <person name="Ma L."/>
            <person name="Zhao Y."/>
            <person name="Jiang S."/>
        </authorList>
    </citation>
    <scope>NUCLEOTIDE SEQUENCE [LARGE SCALE GENOMIC DNA]</scope>
</reference>